<dbReference type="AlphaFoldDB" id="A0A9W6X261"/>
<keyword evidence="2" id="KW-1185">Reference proteome</keyword>
<dbReference type="EMBL" id="BSXT01000449">
    <property type="protein sequence ID" value="GMF27813.1"/>
    <property type="molecule type" value="Genomic_DNA"/>
</dbReference>
<reference evidence="1" key="1">
    <citation type="submission" date="2023-04" db="EMBL/GenBank/DDBJ databases">
        <title>Phytophthora fragariaefolia NBRC 109709.</title>
        <authorList>
            <person name="Ichikawa N."/>
            <person name="Sato H."/>
            <person name="Tonouchi N."/>
        </authorList>
    </citation>
    <scope>NUCLEOTIDE SEQUENCE</scope>
    <source>
        <strain evidence="1">NBRC 109709</strain>
    </source>
</reference>
<sequence>MDVTSSTSVTKMARFLTHFSQYTFTLHHLRGKMDVVADALSRPPPEGLEDEEEKVPPLPDVTDTVHDCNEECAKNAAQVHEHRIRSAVLRNLSTEDTHLLLDDVDLRGESRPIGVAQQQVNTIDYHFVSPHLAPETKRAFQKGYEEDPSFKHQWLEGVQKGEVRQAQWSSVFQAEERRNSISPVCAECERASNKRHDQISCWKVISAS</sequence>
<protein>
    <submittedName>
        <fullName evidence="1">Unnamed protein product</fullName>
    </submittedName>
</protein>
<organism evidence="1 2">
    <name type="scientific">Phytophthora fragariaefolia</name>
    <dbReference type="NCBI Taxonomy" id="1490495"/>
    <lineage>
        <taxon>Eukaryota</taxon>
        <taxon>Sar</taxon>
        <taxon>Stramenopiles</taxon>
        <taxon>Oomycota</taxon>
        <taxon>Peronosporomycetes</taxon>
        <taxon>Peronosporales</taxon>
        <taxon>Peronosporaceae</taxon>
        <taxon>Phytophthora</taxon>
    </lineage>
</organism>
<proteinExistence type="predicted"/>
<comment type="caution">
    <text evidence="1">The sequence shown here is derived from an EMBL/GenBank/DDBJ whole genome shotgun (WGS) entry which is preliminary data.</text>
</comment>
<accession>A0A9W6X261</accession>
<gene>
    <name evidence="1" type="ORF">Pfra01_000561100</name>
</gene>
<dbReference type="OrthoDB" id="125434at2759"/>
<evidence type="ECO:0000313" key="2">
    <source>
        <dbReference type="Proteomes" id="UP001165121"/>
    </source>
</evidence>
<evidence type="ECO:0000313" key="1">
    <source>
        <dbReference type="EMBL" id="GMF27813.1"/>
    </source>
</evidence>
<dbReference type="Proteomes" id="UP001165121">
    <property type="component" value="Unassembled WGS sequence"/>
</dbReference>
<name>A0A9W6X261_9STRA</name>